<proteinExistence type="predicted"/>
<dbReference type="AlphaFoldDB" id="A0A9X6IKW9"/>
<dbReference type="EMBL" id="NFDT01000119">
    <property type="protein sequence ID" value="OTY93799.1"/>
    <property type="molecule type" value="Genomic_DNA"/>
</dbReference>
<accession>A0A9X6IKW9</accession>
<name>A0A9X6IKW9_BACTU</name>
<organism evidence="1 2">
    <name type="scientific">Bacillus thuringiensis serovar subtoxicus</name>
    <dbReference type="NCBI Taxonomy" id="475791"/>
    <lineage>
        <taxon>Bacteria</taxon>
        <taxon>Bacillati</taxon>
        <taxon>Bacillota</taxon>
        <taxon>Bacilli</taxon>
        <taxon>Bacillales</taxon>
        <taxon>Bacillaceae</taxon>
        <taxon>Bacillus</taxon>
        <taxon>Bacillus cereus group</taxon>
    </lineage>
</organism>
<sequence length="70" mass="8240">MDTYEQDVALLVKAYRLEGYVITNEQAEDIWSEYSNELYASWMMMDNKTDGLYETTKKIAEKLKIIPPLK</sequence>
<reference evidence="1 2" key="1">
    <citation type="submission" date="2016-10" db="EMBL/GenBank/DDBJ databases">
        <title>Comparative genomics of Bacillus thuringiensis reveals a path to pathogens against multiple invertebrate hosts.</title>
        <authorList>
            <person name="Zheng J."/>
            <person name="Gao Q."/>
            <person name="Liu H."/>
            <person name="Peng D."/>
            <person name="Ruan L."/>
            <person name="Sun M."/>
        </authorList>
    </citation>
    <scope>NUCLEOTIDE SEQUENCE [LARGE SCALE GENOMIC DNA]</scope>
    <source>
        <strain evidence="1">BGSC 4I4</strain>
    </source>
</reference>
<dbReference type="Proteomes" id="UP000194882">
    <property type="component" value="Unassembled WGS sequence"/>
</dbReference>
<evidence type="ECO:0000313" key="1">
    <source>
        <dbReference type="EMBL" id="OTY93799.1"/>
    </source>
</evidence>
<gene>
    <name evidence="1" type="ORF">BK754_16290</name>
</gene>
<comment type="caution">
    <text evidence="1">The sequence shown here is derived from an EMBL/GenBank/DDBJ whole genome shotgun (WGS) entry which is preliminary data.</text>
</comment>
<protein>
    <submittedName>
        <fullName evidence="1">Uncharacterized protein</fullName>
    </submittedName>
</protein>
<evidence type="ECO:0000313" key="2">
    <source>
        <dbReference type="Proteomes" id="UP000194882"/>
    </source>
</evidence>